<protein>
    <recommendedName>
        <fullName evidence="5">UDP-N-acetylglucosamine kinase</fullName>
        <ecNumber evidence="2">2.7.1.176</ecNumber>
    </recommendedName>
    <alternativeName>
        <fullName evidence="5">UDP-N-acetylglucosamine kinase</fullName>
    </alternativeName>
</protein>
<dbReference type="EC" id="2.7.1.176" evidence="2"/>
<reference evidence="9" key="1">
    <citation type="submission" date="2024-07" db="EMBL/GenBank/DDBJ databases">
        <authorList>
            <person name="Yu S.T."/>
        </authorList>
    </citation>
    <scope>NUCLEOTIDE SEQUENCE</scope>
    <source>
        <strain evidence="9">R28</strain>
    </source>
</reference>
<feature type="region of interest" description="Disordered" evidence="7">
    <location>
        <begin position="593"/>
        <end position="623"/>
    </location>
</feature>
<keyword evidence="3" id="KW-0547">Nucleotide-binding</keyword>
<evidence type="ECO:0000256" key="7">
    <source>
        <dbReference type="SAM" id="MobiDB-lite"/>
    </source>
</evidence>
<accession>A0AB39Q8K4</accession>
<organism evidence="9">
    <name type="scientific">Streptomyces sp. R28</name>
    <dbReference type="NCBI Taxonomy" id="3238628"/>
    <lineage>
        <taxon>Bacteria</taxon>
        <taxon>Bacillati</taxon>
        <taxon>Actinomycetota</taxon>
        <taxon>Actinomycetes</taxon>
        <taxon>Kitasatosporales</taxon>
        <taxon>Streptomycetaceae</taxon>
        <taxon>Streptomyces</taxon>
    </lineage>
</organism>
<evidence type="ECO:0000256" key="1">
    <source>
        <dbReference type="ARBA" id="ARBA00009104"/>
    </source>
</evidence>
<dbReference type="GO" id="GO:0005524">
    <property type="term" value="F:ATP binding"/>
    <property type="evidence" value="ECO:0007669"/>
    <property type="project" value="UniProtKB-KW"/>
</dbReference>
<evidence type="ECO:0000256" key="2">
    <source>
        <dbReference type="ARBA" id="ARBA00011963"/>
    </source>
</evidence>
<name>A0AB39Q8K4_9ACTN</name>
<evidence type="ECO:0000256" key="5">
    <source>
        <dbReference type="ARBA" id="ARBA00032897"/>
    </source>
</evidence>
<feature type="domain" description="Zeta toxin" evidence="8">
    <location>
        <begin position="38"/>
        <end position="230"/>
    </location>
</feature>
<keyword evidence="4" id="KW-0067">ATP-binding</keyword>
<evidence type="ECO:0000313" key="9">
    <source>
        <dbReference type="EMBL" id="XDQ38606.1"/>
    </source>
</evidence>
<evidence type="ECO:0000256" key="4">
    <source>
        <dbReference type="ARBA" id="ARBA00022840"/>
    </source>
</evidence>
<proteinExistence type="inferred from homology"/>
<dbReference type="EMBL" id="CP163439">
    <property type="protein sequence ID" value="XDQ38606.1"/>
    <property type="molecule type" value="Genomic_DNA"/>
</dbReference>
<dbReference type="Pfam" id="PF06414">
    <property type="entry name" value="Zeta_toxin"/>
    <property type="match status" value="2"/>
</dbReference>
<evidence type="ECO:0000256" key="6">
    <source>
        <dbReference type="ARBA" id="ARBA00048178"/>
    </source>
</evidence>
<comment type="catalytic activity">
    <reaction evidence="6">
        <text>UDP-N-acetyl-alpha-D-glucosamine + ATP = UDP-N-acetyl-alpha-D-glucosamine 3'-phosphate + ADP + H(+)</text>
        <dbReference type="Rhea" id="RHEA:32671"/>
        <dbReference type="ChEBI" id="CHEBI:15378"/>
        <dbReference type="ChEBI" id="CHEBI:30616"/>
        <dbReference type="ChEBI" id="CHEBI:57705"/>
        <dbReference type="ChEBI" id="CHEBI:64353"/>
        <dbReference type="ChEBI" id="CHEBI:456216"/>
        <dbReference type="EC" id="2.7.1.176"/>
    </reaction>
</comment>
<dbReference type="Gene3D" id="3.40.50.300">
    <property type="entry name" value="P-loop containing nucleotide triphosphate hydrolases"/>
    <property type="match status" value="2"/>
</dbReference>
<dbReference type="AlphaFoldDB" id="A0AB39Q8K4"/>
<gene>
    <name evidence="9" type="ORF">AB5J49_37550</name>
</gene>
<dbReference type="SUPFAM" id="SSF52540">
    <property type="entry name" value="P-loop containing nucleoside triphosphate hydrolases"/>
    <property type="match status" value="1"/>
</dbReference>
<feature type="domain" description="Zeta toxin" evidence="8">
    <location>
        <begin position="339"/>
        <end position="523"/>
    </location>
</feature>
<dbReference type="GO" id="GO:0016301">
    <property type="term" value="F:kinase activity"/>
    <property type="evidence" value="ECO:0007669"/>
    <property type="project" value="InterPro"/>
</dbReference>
<comment type="similarity">
    <text evidence="1">Belongs to the zeta toxin family.</text>
</comment>
<evidence type="ECO:0000259" key="8">
    <source>
        <dbReference type="Pfam" id="PF06414"/>
    </source>
</evidence>
<evidence type="ECO:0000256" key="3">
    <source>
        <dbReference type="ARBA" id="ARBA00022741"/>
    </source>
</evidence>
<dbReference type="InterPro" id="IPR010488">
    <property type="entry name" value="Zeta_toxin_domain"/>
</dbReference>
<dbReference type="RefSeq" id="WP_369173301.1">
    <property type="nucleotide sequence ID" value="NZ_CP163439.1"/>
</dbReference>
<dbReference type="InterPro" id="IPR027417">
    <property type="entry name" value="P-loop_NTPase"/>
</dbReference>
<sequence length="623" mass="68762">MKRRGQRVGRDWHIAPVVLNEDRHAEILRTDVLPTWTRDTVAQENPVAVFVAGQPGSGKSRLADLLQASLNRRGGAVRVDGDRYKALHPSYAVLLAEDERTAGLKVRPDVRRWQAEVEEYVRAHRLDAVIEAALTDPEEFRIASRAFRTAGHRIDVTVLAAPGALSQLGVLDRYIRQVHAARTGRFVSWEDHDACVNGLLATLRVIEDERLADRVTVFRRDGEVLYRNELTAGAWRRPSAAAPVVTAEHVRPWSAEQTWRLGRELFGTEERLADLRVSADQRLAVRGCVERVIALSEPVRRIAQPLSRPPGVDYHRLSAGEHRRILRELIVPALGEITAHDAPLAVYVMAQPGAGKSRPARLVRQALRLRRPTAVVGDDFKAAHPDYLRLLEVDPRTAGARIRADYQAWQEEAEAYVRARRGDVVVEIAPGSAGQLLAGAARYHEAGYRVELVALGVRAADSRQGTAVRYAEMRRKNLPARFTTASGHDVCFAAVADAVRAAEHSRTVDSVAVMRRDGSAAHRTERDADQPWIHLAGAVPALVGEQQRPYGEEEAARFLTVQRRLRAALPQYRAEIAQITRLAWPLMPGHLRPPRLTGPGAPSALPARYEGAPGPTSEAGAAG</sequence>